<keyword evidence="3" id="KW-0520">NAD</keyword>
<dbReference type="InterPro" id="IPR006140">
    <property type="entry name" value="D-isomer_DH_NAD-bd"/>
</dbReference>
<evidence type="ECO:0000259" key="5">
    <source>
        <dbReference type="Pfam" id="PF00389"/>
    </source>
</evidence>
<dbReference type="PROSITE" id="PS00671">
    <property type="entry name" value="D_2_HYDROXYACID_DH_3"/>
    <property type="match status" value="1"/>
</dbReference>
<name>A4C9B3_9GAMM</name>
<comment type="similarity">
    <text evidence="1 4">Belongs to the D-isomer specific 2-hydroxyacid dehydrogenase family.</text>
</comment>
<feature type="domain" description="D-isomer specific 2-hydroxyacid dehydrogenase NAD-binding" evidence="6">
    <location>
        <begin position="107"/>
        <end position="284"/>
    </location>
</feature>
<dbReference type="PANTHER" id="PTHR43761">
    <property type="entry name" value="D-ISOMER SPECIFIC 2-HYDROXYACID DEHYDROGENASE FAMILY PROTEIN (AFU_ORTHOLOGUE AFUA_1G13630)"/>
    <property type="match status" value="1"/>
</dbReference>
<dbReference type="Proteomes" id="UP000006201">
    <property type="component" value="Unassembled WGS sequence"/>
</dbReference>
<protein>
    <submittedName>
        <fullName evidence="7">2-hydroxyacid dehydrogenase family protein</fullName>
    </submittedName>
</protein>
<dbReference type="GO" id="GO:0016616">
    <property type="term" value="F:oxidoreductase activity, acting on the CH-OH group of donors, NAD or NADP as acceptor"/>
    <property type="evidence" value="ECO:0007669"/>
    <property type="project" value="InterPro"/>
</dbReference>
<evidence type="ECO:0000256" key="1">
    <source>
        <dbReference type="ARBA" id="ARBA00005854"/>
    </source>
</evidence>
<evidence type="ECO:0000313" key="7">
    <source>
        <dbReference type="EMBL" id="EAR29178.1"/>
    </source>
</evidence>
<dbReference type="OrthoDB" id="9805416at2"/>
<organism evidence="7 8">
    <name type="scientific">Pseudoalteromonas tunicata D2</name>
    <dbReference type="NCBI Taxonomy" id="87626"/>
    <lineage>
        <taxon>Bacteria</taxon>
        <taxon>Pseudomonadati</taxon>
        <taxon>Pseudomonadota</taxon>
        <taxon>Gammaproteobacteria</taxon>
        <taxon>Alteromonadales</taxon>
        <taxon>Pseudoalteromonadaceae</taxon>
        <taxon>Pseudoalteromonas</taxon>
    </lineage>
</organism>
<dbReference type="SUPFAM" id="SSF52283">
    <property type="entry name" value="Formate/glycerate dehydrogenase catalytic domain-like"/>
    <property type="match status" value="1"/>
</dbReference>
<evidence type="ECO:0000256" key="2">
    <source>
        <dbReference type="ARBA" id="ARBA00023002"/>
    </source>
</evidence>
<dbReference type="AlphaFoldDB" id="A4C9B3"/>
<comment type="caution">
    <text evidence="7">The sequence shown here is derived from an EMBL/GenBank/DDBJ whole genome shotgun (WGS) entry which is preliminary data.</text>
</comment>
<dbReference type="InterPro" id="IPR029753">
    <property type="entry name" value="D-isomer_DH_CS"/>
</dbReference>
<dbReference type="InterPro" id="IPR006139">
    <property type="entry name" value="D-isomer_2_OHA_DH_cat_dom"/>
</dbReference>
<dbReference type="Pfam" id="PF02826">
    <property type="entry name" value="2-Hacid_dh_C"/>
    <property type="match status" value="1"/>
</dbReference>
<dbReference type="InterPro" id="IPR036291">
    <property type="entry name" value="NAD(P)-bd_dom_sf"/>
</dbReference>
<dbReference type="GO" id="GO:0051287">
    <property type="term" value="F:NAD binding"/>
    <property type="evidence" value="ECO:0007669"/>
    <property type="project" value="InterPro"/>
</dbReference>
<dbReference type="eggNOG" id="COG1052">
    <property type="taxonomic scope" value="Bacteria"/>
</dbReference>
<keyword evidence="8" id="KW-1185">Reference proteome</keyword>
<evidence type="ECO:0000256" key="3">
    <source>
        <dbReference type="ARBA" id="ARBA00023027"/>
    </source>
</evidence>
<gene>
    <name evidence="7" type="ORF">PTD2_09039</name>
</gene>
<evidence type="ECO:0000259" key="6">
    <source>
        <dbReference type="Pfam" id="PF02826"/>
    </source>
</evidence>
<proteinExistence type="inferred from homology"/>
<evidence type="ECO:0000313" key="8">
    <source>
        <dbReference type="Proteomes" id="UP000006201"/>
    </source>
</evidence>
<dbReference type="RefSeq" id="WP_009838439.1">
    <property type="nucleotide sequence ID" value="NZ_AAOH01000003.1"/>
</dbReference>
<dbReference type="CDD" id="cd12162">
    <property type="entry name" value="2-Hacid_dh_4"/>
    <property type="match status" value="1"/>
</dbReference>
<dbReference type="SUPFAM" id="SSF51735">
    <property type="entry name" value="NAD(P)-binding Rossmann-fold domains"/>
    <property type="match status" value="1"/>
</dbReference>
<feature type="domain" description="D-isomer specific 2-hydroxyacid dehydrogenase catalytic" evidence="5">
    <location>
        <begin position="25"/>
        <end position="313"/>
    </location>
</feature>
<dbReference type="InterPro" id="IPR050418">
    <property type="entry name" value="D-iso_2-hydroxyacid_DH_PdxB"/>
</dbReference>
<dbReference type="EMBL" id="AAOH01000003">
    <property type="protein sequence ID" value="EAR29178.1"/>
    <property type="molecule type" value="Genomic_DNA"/>
</dbReference>
<dbReference type="PROSITE" id="PS00670">
    <property type="entry name" value="D_2_HYDROXYACID_DH_2"/>
    <property type="match status" value="1"/>
</dbReference>
<keyword evidence="2 4" id="KW-0560">Oxidoreductase</keyword>
<accession>A4C9B3</accession>
<reference evidence="7 8" key="1">
    <citation type="submission" date="2006-02" db="EMBL/GenBank/DDBJ databases">
        <authorList>
            <person name="Moran M.A."/>
            <person name="Kjelleberg S."/>
            <person name="Egan S."/>
            <person name="Saunders N."/>
            <person name="Thomas T."/>
            <person name="Ferriera S."/>
            <person name="Johnson J."/>
            <person name="Kravitz S."/>
            <person name="Halpern A."/>
            <person name="Remington K."/>
            <person name="Beeson K."/>
            <person name="Tran B."/>
            <person name="Rogers Y.-H."/>
            <person name="Friedman R."/>
            <person name="Venter J.C."/>
        </authorList>
    </citation>
    <scope>NUCLEOTIDE SEQUENCE [LARGE SCALE GENOMIC DNA]</scope>
    <source>
        <strain evidence="7 8">D2</strain>
    </source>
</reference>
<dbReference type="HOGENOM" id="CLU_019796_1_3_6"/>
<dbReference type="STRING" id="87626.PTD2_09039"/>
<sequence length="315" mass="33995">MKIVILDHATLTTGDIAPIKILASSLTCFEHTNVNDVLARCQQADVVITNKVVLTKEILTQLPNLKLICIAATGTNNVDLEAAKIGGIAVCNVAGYSTASVVQHSFSLLFNLLGNTHRYIQDCQQGLWQQSQHFCLLDHPIDEVAGKTIAIIGYGELGKAMSLVANAFGMKVLISERKNHTPRHGRVAFTDALQQADIISLHCPLTAETKNLIDQAEFALMKPTAVLLNTARGGIVNEQALVNALTQQQIAGAAVDVLSQEPAQQDNPLVSYTKPNLLLTPHIAWASQQSVSRLLAQIALNINAFSQGENRNRVA</sequence>
<evidence type="ECO:0000256" key="4">
    <source>
        <dbReference type="RuleBase" id="RU003719"/>
    </source>
</evidence>
<dbReference type="PANTHER" id="PTHR43761:SF1">
    <property type="entry name" value="D-ISOMER SPECIFIC 2-HYDROXYACID DEHYDROGENASE CATALYTIC DOMAIN-CONTAINING PROTEIN-RELATED"/>
    <property type="match status" value="1"/>
</dbReference>
<dbReference type="Gene3D" id="3.40.50.720">
    <property type="entry name" value="NAD(P)-binding Rossmann-like Domain"/>
    <property type="match status" value="2"/>
</dbReference>
<dbReference type="Pfam" id="PF00389">
    <property type="entry name" value="2-Hacid_dh"/>
    <property type="match status" value="1"/>
</dbReference>